<protein>
    <submittedName>
        <fullName evidence="1">DUF433 domain-containing protein</fullName>
    </submittedName>
</protein>
<dbReference type="PANTHER" id="PTHR34849">
    <property type="entry name" value="SSL5025 PROTEIN"/>
    <property type="match status" value="1"/>
</dbReference>
<gene>
    <name evidence="1" type="ORF">H6F99_18785</name>
</gene>
<comment type="caution">
    <text evidence="1">The sequence shown here is derived from an EMBL/GenBank/DDBJ whole genome shotgun (WGS) entry which is preliminary data.</text>
</comment>
<proteinExistence type="predicted"/>
<dbReference type="RefSeq" id="WP_190383865.1">
    <property type="nucleotide sequence ID" value="NZ_JACJQT010000056.1"/>
</dbReference>
<dbReference type="InterPro" id="IPR009057">
    <property type="entry name" value="Homeodomain-like_sf"/>
</dbReference>
<keyword evidence="2" id="KW-1185">Reference proteome</keyword>
<dbReference type="InterPro" id="IPR036388">
    <property type="entry name" value="WH-like_DNA-bd_sf"/>
</dbReference>
<dbReference type="SUPFAM" id="SSF46689">
    <property type="entry name" value="Homeodomain-like"/>
    <property type="match status" value="1"/>
</dbReference>
<dbReference type="Proteomes" id="UP000606721">
    <property type="component" value="Unassembled WGS sequence"/>
</dbReference>
<accession>A0ABR8C1H6</accession>
<dbReference type="PANTHER" id="PTHR34849:SF1">
    <property type="entry name" value="SLR0770 PROTEIN"/>
    <property type="match status" value="1"/>
</dbReference>
<dbReference type="Gene3D" id="1.10.10.10">
    <property type="entry name" value="Winged helix-like DNA-binding domain superfamily/Winged helix DNA-binding domain"/>
    <property type="match status" value="1"/>
</dbReference>
<evidence type="ECO:0000313" key="1">
    <source>
        <dbReference type="EMBL" id="MBD2280240.1"/>
    </source>
</evidence>
<dbReference type="Pfam" id="PF04255">
    <property type="entry name" value="DUF433"/>
    <property type="match status" value="1"/>
</dbReference>
<evidence type="ECO:0000313" key="2">
    <source>
        <dbReference type="Proteomes" id="UP000606721"/>
    </source>
</evidence>
<dbReference type="InterPro" id="IPR007367">
    <property type="entry name" value="DUF433"/>
</dbReference>
<sequence>MSTIFVSKEHIVITPGVCGGKPTDGHRIKVQDIVIWHERMGMSPDEIIYQHPSITLADVYVALTYYHDHREDIRQQIEEGENFPKQLQGNKPSLIEKIFKGENVKQD</sequence>
<name>A0ABR8C1H6_APHFL</name>
<reference evidence="1 2" key="1">
    <citation type="journal article" date="2020" name="ISME J.">
        <title>Comparative genomics reveals insights into cyanobacterial evolution and habitat adaptation.</title>
        <authorList>
            <person name="Chen M.Y."/>
            <person name="Teng W.K."/>
            <person name="Zhao L."/>
            <person name="Hu C.X."/>
            <person name="Zhou Y.K."/>
            <person name="Han B.P."/>
            <person name="Song L.R."/>
            <person name="Shu W.S."/>
        </authorList>
    </citation>
    <scope>NUCLEOTIDE SEQUENCE [LARGE SCALE GENOMIC DNA]</scope>
    <source>
        <strain evidence="1 2">FACHB-1040</strain>
    </source>
</reference>
<dbReference type="EMBL" id="JACJQT010000056">
    <property type="protein sequence ID" value="MBD2280240.1"/>
    <property type="molecule type" value="Genomic_DNA"/>
</dbReference>
<organism evidence="1 2">
    <name type="scientific">Aphanizomenon flos-aquae FACHB-1040</name>
    <dbReference type="NCBI Taxonomy" id="2692887"/>
    <lineage>
        <taxon>Bacteria</taxon>
        <taxon>Bacillati</taxon>
        <taxon>Cyanobacteriota</taxon>
        <taxon>Cyanophyceae</taxon>
        <taxon>Nostocales</taxon>
        <taxon>Aphanizomenonaceae</taxon>
        <taxon>Aphanizomenon</taxon>
    </lineage>
</organism>